<organism evidence="2 3">
    <name type="scientific">Methylopila musalis</name>
    <dbReference type="NCBI Taxonomy" id="1134781"/>
    <lineage>
        <taxon>Bacteria</taxon>
        <taxon>Pseudomonadati</taxon>
        <taxon>Pseudomonadota</taxon>
        <taxon>Alphaproteobacteria</taxon>
        <taxon>Hyphomicrobiales</taxon>
        <taxon>Methylopilaceae</taxon>
        <taxon>Methylopila</taxon>
    </lineage>
</organism>
<name>A0ABW3ZDC1_9HYPH</name>
<sequence length="195" mass="21090">ALRDGAVARLDPSALRRIEPLVENGLALDAAKIAAALEPLLARGDLALPRAATAFSVSGGVARSGPIESARGDIGGAASVDLSKLTLDADLLLGDRSTETPPLGVAFDGPLNTPVRRLDASALTGWLSVRAVERETRRIEALEAEMQERARVARERAAAEERRRAEEKRRQDEERRRIEAEEREKAAREAAEERA</sequence>
<evidence type="ECO:0008006" key="4">
    <source>
        <dbReference type="Google" id="ProtNLM"/>
    </source>
</evidence>
<keyword evidence="3" id="KW-1185">Reference proteome</keyword>
<accession>A0ABW3ZDC1</accession>
<dbReference type="EMBL" id="JBHTMX010000440">
    <property type="protein sequence ID" value="MFD1333940.1"/>
    <property type="molecule type" value="Genomic_DNA"/>
</dbReference>
<evidence type="ECO:0000313" key="2">
    <source>
        <dbReference type="EMBL" id="MFD1333940.1"/>
    </source>
</evidence>
<evidence type="ECO:0000256" key="1">
    <source>
        <dbReference type="SAM" id="MobiDB-lite"/>
    </source>
</evidence>
<protein>
    <recommendedName>
        <fullName evidence="4">AsmA-like C-terminal domain-containing protein</fullName>
    </recommendedName>
</protein>
<gene>
    <name evidence="2" type="ORF">ACFQ4O_18190</name>
</gene>
<feature type="non-terminal residue" evidence="2">
    <location>
        <position position="1"/>
    </location>
</feature>
<evidence type="ECO:0000313" key="3">
    <source>
        <dbReference type="Proteomes" id="UP001597171"/>
    </source>
</evidence>
<feature type="region of interest" description="Disordered" evidence="1">
    <location>
        <begin position="148"/>
        <end position="195"/>
    </location>
</feature>
<dbReference type="Proteomes" id="UP001597171">
    <property type="component" value="Unassembled WGS sequence"/>
</dbReference>
<comment type="caution">
    <text evidence="2">The sequence shown here is derived from an EMBL/GenBank/DDBJ whole genome shotgun (WGS) entry which is preliminary data.</text>
</comment>
<reference evidence="3" key="1">
    <citation type="journal article" date="2019" name="Int. J. Syst. Evol. Microbiol.">
        <title>The Global Catalogue of Microorganisms (GCM) 10K type strain sequencing project: providing services to taxonomists for standard genome sequencing and annotation.</title>
        <authorList>
            <consortium name="The Broad Institute Genomics Platform"/>
            <consortium name="The Broad Institute Genome Sequencing Center for Infectious Disease"/>
            <person name="Wu L."/>
            <person name="Ma J."/>
        </authorList>
    </citation>
    <scope>NUCLEOTIDE SEQUENCE [LARGE SCALE GENOMIC DNA]</scope>
    <source>
        <strain evidence="3">CCUG 61696</strain>
    </source>
</reference>
<proteinExistence type="predicted"/>
<feature type="non-terminal residue" evidence="2">
    <location>
        <position position="195"/>
    </location>
</feature>